<evidence type="ECO:0000256" key="2">
    <source>
        <dbReference type="ARBA" id="ARBA00022553"/>
    </source>
</evidence>
<dbReference type="SMART" id="SM00228">
    <property type="entry name" value="PDZ"/>
    <property type="match status" value="1"/>
</dbReference>
<feature type="region of interest" description="Disordered" evidence="5">
    <location>
        <begin position="1159"/>
        <end position="1216"/>
    </location>
</feature>
<dbReference type="PROSITE" id="PS50085">
    <property type="entry name" value="RAPGAP"/>
    <property type="match status" value="1"/>
</dbReference>
<dbReference type="PROSITE" id="PS50106">
    <property type="entry name" value="PDZ"/>
    <property type="match status" value="1"/>
</dbReference>
<feature type="compositionally biased region" description="Low complexity" evidence="5">
    <location>
        <begin position="1242"/>
        <end position="1255"/>
    </location>
</feature>
<feature type="compositionally biased region" description="Low complexity" evidence="5">
    <location>
        <begin position="139"/>
        <end position="155"/>
    </location>
</feature>
<feature type="compositionally biased region" description="Polar residues" evidence="5">
    <location>
        <begin position="973"/>
        <end position="985"/>
    </location>
</feature>
<evidence type="ECO:0000256" key="3">
    <source>
        <dbReference type="ARBA" id="ARBA00023054"/>
    </source>
</evidence>
<feature type="region of interest" description="Disordered" evidence="5">
    <location>
        <begin position="1231"/>
        <end position="1322"/>
    </location>
</feature>
<evidence type="ECO:0000259" key="6">
    <source>
        <dbReference type="PROSITE" id="PS50085"/>
    </source>
</evidence>
<dbReference type="PANTHER" id="PTHR15711">
    <property type="entry name" value="RAP GTPASE-ACTIVATING PROTEIN"/>
    <property type="match status" value="1"/>
</dbReference>
<reference evidence="8" key="1">
    <citation type="submission" date="2021-05" db="EMBL/GenBank/DDBJ databases">
        <authorList>
            <person name="Alioto T."/>
            <person name="Alioto T."/>
            <person name="Gomez Garrido J."/>
        </authorList>
    </citation>
    <scope>NUCLEOTIDE SEQUENCE</scope>
</reference>
<feature type="compositionally biased region" description="Low complexity" evidence="5">
    <location>
        <begin position="1309"/>
        <end position="1322"/>
    </location>
</feature>
<dbReference type="Pfam" id="PF21022">
    <property type="entry name" value="Rap-GAP_dimer"/>
    <property type="match status" value="1"/>
</dbReference>
<dbReference type="InterPro" id="IPR001478">
    <property type="entry name" value="PDZ"/>
</dbReference>
<feature type="region of interest" description="Disordered" evidence="5">
    <location>
        <begin position="273"/>
        <end position="301"/>
    </location>
</feature>
<evidence type="ECO:0000256" key="5">
    <source>
        <dbReference type="SAM" id="MobiDB-lite"/>
    </source>
</evidence>
<dbReference type="GO" id="GO:0051056">
    <property type="term" value="P:regulation of small GTPase mediated signal transduction"/>
    <property type="evidence" value="ECO:0007669"/>
    <property type="project" value="InterPro"/>
</dbReference>
<feature type="compositionally biased region" description="Polar residues" evidence="5">
    <location>
        <begin position="1137"/>
        <end position="1146"/>
    </location>
</feature>
<dbReference type="InterPro" id="IPR036034">
    <property type="entry name" value="PDZ_sf"/>
</dbReference>
<feature type="domain" description="PDZ" evidence="7">
    <location>
        <begin position="851"/>
        <end position="915"/>
    </location>
</feature>
<dbReference type="EMBL" id="HBUF01198265">
    <property type="protein sequence ID" value="CAG6660936.1"/>
    <property type="molecule type" value="Transcribed_RNA"/>
</dbReference>
<dbReference type="EMBL" id="HBUF01379665">
    <property type="protein sequence ID" value="CAG6729747.1"/>
    <property type="molecule type" value="Transcribed_RNA"/>
</dbReference>
<evidence type="ECO:0000259" key="7">
    <source>
        <dbReference type="PROSITE" id="PS50106"/>
    </source>
</evidence>
<feature type="coiled-coil region" evidence="4">
    <location>
        <begin position="1378"/>
        <end position="1426"/>
    </location>
</feature>
<feature type="compositionally biased region" description="Basic and acidic residues" evidence="5">
    <location>
        <begin position="1187"/>
        <end position="1196"/>
    </location>
</feature>
<feature type="compositionally biased region" description="Low complexity" evidence="5">
    <location>
        <begin position="1201"/>
        <end position="1216"/>
    </location>
</feature>
<dbReference type="EMBL" id="HBUF01531491">
    <property type="protein sequence ID" value="CAG6751943.1"/>
    <property type="molecule type" value="Transcribed_RNA"/>
</dbReference>
<dbReference type="Gene3D" id="2.30.42.10">
    <property type="match status" value="1"/>
</dbReference>
<dbReference type="FunFam" id="3.40.50.11210:FF:000002">
    <property type="entry name" value="Signal-induced proliferation-associated 1-like protein 1"/>
    <property type="match status" value="1"/>
</dbReference>
<dbReference type="EMBL" id="HBUF01531492">
    <property type="protein sequence ID" value="CAG6751944.1"/>
    <property type="molecule type" value="Transcribed_RNA"/>
</dbReference>
<dbReference type="PANTHER" id="PTHR15711:SF22">
    <property type="entry name" value="RAP-GAP DOMAIN-CONTAINING PROTEIN"/>
    <property type="match status" value="1"/>
</dbReference>
<organism evidence="8">
    <name type="scientific">Cacopsylla melanoneura</name>
    <dbReference type="NCBI Taxonomy" id="428564"/>
    <lineage>
        <taxon>Eukaryota</taxon>
        <taxon>Metazoa</taxon>
        <taxon>Ecdysozoa</taxon>
        <taxon>Arthropoda</taxon>
        <taxon>Hexapoda</taxon>
        <taxon>Insecta</taxon>
        <taxon>Pterygota</taxon>
        <taxon>Neoptera</taxon>
        <taxon>Paraneoptera</taxon>
        <taxon>Hemiptera</taxon>
        <taxon>Sternorrhyncha</taxon>
        <taxon>Psylloidea</taxon>
        <taxon>Psyllidae</taxon>
        <taxon>Psyllinae</taxon>
        <taxon>Cacopsylla</taxon>
    </lineage>
</organism>
<protein>
    <submittedName>
        <fullName evidence="8">Signal-induced proliferation-associated 1-like protein 2</fullName>
    </submittedName>
</protein>
<dbReference type="EMBL" id="HBUF01531493">
    <property type="protein sequence ID" value="CAG6751946.1"/>
    <property type="molecule type" value="Transcribed_RNA"/>
</dbReference>
<feature type="region of interest" description="Disordered" evidence="5">
    <location>
        <begin position="189"/>
        <end position="226"/>
    </location>
</feature>
<feature type="compositionally biased region" description="Basic and acidic residues" evidence="5">
    <location>
        <begin position="1289"/>
        <end position="1300"/>
    </location>
</feature>
<feature type="compositionally biased region" description="Low complexity" evidence="5">
    <location>
        <begin position="994"/>
        <end position="1014"/>
    </location>
</feature>
<dbReference type="EMBL" id="HBUF01531489">
    <property type="protein sequence ID" value="CAG6751940.1"/>
    <property type="molecule type" value="Transcribed_RNA"/>
</dbReference>
<dbReference type="InterPro" id="IPR000331">
    <property type="entry name" value="Rap/Ran_GAP_dom"/>
</dbReference>
<feature type="compositionally biased region" description="Polar residues" evidence="5">
    <location>
        <begin position="1231"/>
        <end position="1241"/>
    </location>
</feature>
<keyword evidence="3 4" id="KW-0175">Coiled coil</keyword>
<feature type="domain" description="Rap-GAP" evidence="6">
    <location>
        <begin position="493"/>
        <end position="710"/>
    </location>
</feature>
<accession>A0A8D8S3X1</accession>
<keyword evidence="2" id="KW-0597">Phosphoprotein</keyword>
<dbReference type="InterPro" id="IPR050989">
    <property type="entry name" value="Rap1_Ran_GAP"/>
</dbReference>
<dbReference type="InterPro" id="IPR035974">
    <property type="entry name" value="Rap/Ran-GAP_sf"/>
</dbReference>
<dbReference type="SUPFAM" id="SSF111347">
    <property type="entry name" value="Rap/Ran-GAP"/>
    <property type="match status" value="1"/>
</dbReference>
<name>A0A8D8S3X1_9HEMI</name>
<dbReference type="GO" id="GO:0005096">
    <property type="term" value="F:GTPase activator activity"/>
    <property type="evidence" value="ECO:0007669"/>
    <property type="project" value="UniProtKB-KW"/>
</dbReference>
<dbReference type="SUPFAM" id="SSF50156">
    <property type="entry name" value="PDZ domain-like"/>
    <property type="match status" value="1"/>
</dbReference>
<feature type="compositionally biased region" description="Gly residues" evidence="5">
    <location>
        <begin position="215"/>
        <end position="226"/>
    </location>
</feature>
<dbReference type="EMBL" id="HBUF01531488">
    <property type="protein sequence ID" value="CAG6751939.1"/>
    <property type="molecule type" value="Transcribed_RNA"/>
</dbReference>
<feature type="region of interest" description="Disordered" evidence="5">
    <location>
        <begin position="52"/>
        <end position="73"/>
    </location>
</feature>
<feature type="compositionally biased region" description="Low complexity" evidence="5">
    <location>
        <begin position="192"/>
        <end position="214"/>
    </location>
</feature>
<evidence type="ECO:0000313" key="8">
    <source>
        <dbReference type="EMBL" id="CAG6660937.1"/>
    </source>
</evidence>
<proteinExistence type="predicted"/>
<dbReference type="CDD" id="cd06745">
    <property type="entry name" value="PDZ_SIPA1-like"/>
    <property type="match status" value="1"/>
</dbReference>
<dbReference type="Pfam" id="PF02145">
    <property type="entry name" value="Rap_GAP"/>
    <property type="match status" value="1"/>
</dbReference>
<evidence type="ECO:0000256" key="1">
    <source>
        <dbReference type="ARBA" id="ARBA00022468"/>
    </source>
</evidence>
<dbReference type="CDD" id="cd14686">
    <property type="entry name" value="bZIP"/>
    <property type="match status" value="1"/>
</dbReference>
<dbReference type="GO" id="GO:0005737">
    <property type="term" value="C:cytoplasm"/>
    <property type="evidence" value="ECO:0007669"/>
    <property type="project" value="TreeGrafter"/>
</dbReference>
<dbReference type="EMBL" id="HBUF01531490">
    <property type="protein sequence ID" value="CAG6751941.1"/>
    <property type="molecule type" value="Transcribed_RNA"/>
</dbReference>
<dbReference type="EMBL" id="HBUF01379662">
    <property type="protein sequence ID" value="CAG6729743.1"/>
    <property type="molecule type" value="Transcribed_RNA"/>
</dbReference>
<feature type="region of interest" description="Disordered" evidence="5">
    <location>
        <begin position="973"/>
        <end position="1059"/>
    </location>
</feature>
<feature type="compositionally biased region" description="Low complexity" evidence="5">
    <location>
        <begin position="273"/>
        <end position="288"/>
    </location>
</feature>
<dbReference type="EMBL" id="HBUF01198267">
    <property type="protein sequence ID" value="CAG6660938.1"/>
    <property type="molecule type" value="Transcribed_RNA"/>
</dbReference>
<feature type="region of interest" description="Disordered" evidence="5">
    <location>
        <begin position="115"/>
        <end position="171"/>
    </location>
</feature>
<dbReference type="EMBL" id="HBUF01379664">
    <property type="protein sequence ID" value="CAG6729746.1"/>
    <property type="molecule type" value="Transcribed_RNA"/>
</dbReference>
<keyword evidence="1" id="KW-0343">GTPase activation</keyword>
<dbReference type="EMBL" id="HBUF01198264">
    <property type="protein sequence ID" value="CAG6660935.1"/>
    <property type="molecule type" value="Transcribed_RNA"/>
</dbReference>
<dbReference type="EMBL" id="HBUF01198266">
    <property type="protein sequence ID" value="CAG6660937.1"/>
    <property type="molecule type" value="Transcribed_RNA"/>
</dbReference>
<evidence type="ECO:0000256" key="4">
    <source>
        <dbReference type="SAM" id="Coils"/>
    </source>
</evidence>
<dbReference type="Gene3D" id="3.40.50.11210">
    <property type="entry name" value="Rap/Ran-GAP"/>
    <property type="match status" value="1"/>
</dbReference>
<feature type="compositionally biased region" description="Basic and acidic residues" evidence="5">
    <location>
        <begin position="1114"/>
        <end position="1123"/>
    </location>
</feature>
<dbReference type="Pfam" id="PF00595">
    <property type="entry name" value="PDZ"/>
    <property type="match status" value="1"/>
</dbReference>
<sequence length="1441" mass="156772">MQAVDYYNSNVLKARIHAGLTDRPHGGAHYHPGARHTLTQEQMYRSNSSLELMHGGESGESLPHGVGGVSNPSTLRREYGSHGSIDVISNSGGPVSESFFAMLQDYRPTVLGMMVTDQRSPGPSEYLRPKAAPDPVPPSNSSNSDLPSSLSSSLLDEADGRSPTTTGSPKLKLKFQRLFGAGPSVAGAAGKPLRAPSSLDDSSLPLSPSSNGASPGPGGSPVGVGLGLLQLDSESHSAGRRRVFAHYDVPSVSANLGYAARVRSMLLARRRNTSTGASAASSCTRAATPDTQEGEDGGDGRGNHLVESCPFFRNEIGGEGVREVSLSRLSSMDPLELHGPLHRPPLAYGVSILEYPQGETHWKQGTCPYQNNKHIESVDTGALYYRNYFYGQEHQNWLGMDDNLGPVAISLKREKVEYTQESQQMYRYRLLIRTTELQTLRGSVLEDAIPNLKPSSSTSKSLNAKEVLEYVAPEVQLSCLRLGISSPAVEEQLLKLDEQALTSHYKVGVMYCRAGQSTEEDMYNNEEAGPGLTEFLELIGHRVRLKGFDKYRAGLDSKTDSTGLYSVYSEHQGCQIMFHVSPLLPFTPHNRQQLLRKRHIGNDIVTIVFQEPDSLPFTPKTIRSQFQHVFIVVKVINPNTDQTQYSVAVSRSKEVPLFGPPIPENATFKKSKEFRDFLLSKIINGENAAHRSEKFATMATRTRQEYLKDLAQNYSTSTLVETSQKFSMPLFSSKKKERWRPRIIPDTLQRGAICWQVSLEDSRSCGLLHCVLAISADSVVLVEEQSREIVFVCPARSVLGWATSSNSLRLYHHQGEVTRFHMREGGGGDRDELMEVVVRLGAATPGSTAQELALKRNNLGQLGFHVQPDGLVTEVEHMGLAYQAGLRQGCRLVEICKVAVSTLSHDQMVDLLKTSSLVTVTVIPALSDGTPRTGCTLISCPYNALSFESEYENVAPSTGEDLGVSKLSIAPSTKSAALQQAPTSHAQRKRYERSFSPPRSSNSSGYGTGSSSRSFMGVDNRYPAGVEPPHSLHPATPGEDRWYDLLPPTSLDSPPPPLPARLLSHPKISASHSLPLCSNSSLSLPSSNEDRTLPSHEFKVGEKVTNCLIKASERSHELRRHADSNPALIEYTGGSQGSVATDKTFSLPSEGDRFYSVHSEDELSNGSSPRLRHGTRGSGSSGTASPRPRDTGEARLRPGVTTRTSGSSRHSASLSSTLQQDLIRLISPDYTSESETHTQGVSKGDSSSSNTLSSTGAGGGEEERGGDGGGGEVIVTTARPVTCVPSSSENKKLSKEERLSPRVTGVPNSSSLSAKPLPLPDSQEMDWPSLVDTATRAMLQVNGGGNGVGAGNLGQWAEDIAGRLGLDTSDAQVSSKRLANLQKYLSQLESKLSRETRKRLTLEEEVRGLREENKRLLEESQNALQQLRRFTEWFFQTIDKQ</sequence>
<feature type="region of interest" description="Disordered" evidence="5">
    <location>
        <begin position="1114"/>
        <end position="1146"/>
    </location>
</feature>